<dbReference type="Pfam" id="PF00168">
    <property type="entry name" value="C2"/>
    <property type="match status" value="1"/>
</dbReference>
<dbReference type="CDD" id="cd00030">
    <property type="entry name" value="C2"/>
    <property type="match status" value="1"/>
</dbReference>
<evidence type="ECO:0000256" key="8">
    <source>
        <dbReference type="ARBA" id="ARBA00023055"/>
    </source>
</evidence>
<sequence>MEDFTGDLMGGIMSSIWPHAAEYIQSELLGCITSSISGSFDFSGFMNFFRFTDSSMGSAVPKITNPRIIELGKDNIALEVDVDYDGDACFSVEVGTAIANLSFGVQNLKFRGPMQIEFKELTSRVPFISAVVCYFTEAPDVDFKLTKSAAVANQPFIHKNVKKALKDAIATQLLEPERMVIPLVKANKDPSVYKFPLPARLVDLNVIEAADLPDLDSTAGQGVSDPFVKMYLDPRNQARTPVIKNELNPTWDFKAVFSVFRKNAQLLLQVIDSDDLEKLVPEITDHLPMEKLDDLPFGLGKKINEGFGGFMGSAFGSFNKKIEEIKEKQDLIPDIIKKPLEEKLQEYSEEPLGKVRINLKKLWNKGVTDEWFDLKAPEGGRIHCLLDLKKPVSVEELDQEKDKKKVFQFYLRDLCGIATDSAEYESGEAQYSAVLELVNGKILQLGFGKIDPENNFGFVHFDRAEFLICEDADEEISGELVVKIIQEDGNEVLDTEICRAPIQMGQEEKVQFSHRNKIDGEISIHGRAQVQFYPVNQYPGKALLPVILFSACPTKS</sequence>
<dbReference type="InterPro" id="IPR031468">
    <property type="entry name" value="SMP_LBD"/>
</dbReference>
<evidence type="ECO:0000259" key="12">
    <source>
        <dbReference type="PROSITE" id="PS51847"/>
    </source>
</evidence>
<dbReference type="PANTHER" id="PTHR45761:SF1">
    <property type="entry name" value="EXTENDED SYNAPTOTAGMIN-LIKE PROTEIN 2, ISOFORM C"/>
    <property type="match status" value="1"/>
</dbReference>
<keyword evidence="2" id="KW-0813">Transport</keyword>
<dbReference type="InterPro" id="IPR051634">
    <property type="entry name" value="Extended_Synaptotagmin"/>
</dbReference>
<dbReference type="AlphaFoldDB" id="E4WQ47"/>
<dbReference type="SMART" id="SM00239">
    <property type="entry name" value="C2"/>
    <property type="match status" value="1"/>
</dbReference>
<evidence type="ECO:0000259" key="11">
    <source>
        <dbReference type="PROSITE" id="PS50004"/>
    </source>
</evidence>
<dbReference type="GO" id="GO:0012505">
    <property type="term" value="C:endomembrane system"/>
    <property type="evidence" value="ECO:0007669"/>
    <property type="project" value="UniProtKB-ARBA"/>
</dbReference>
<dbReference type="Gene3D" id="2.60.40.150">
    <property type="entry name" value="C2 domain"/>
    <property type="match status" value="1"/>
</dbReference>
<reference evidence="13" key="1">
    <citation type="journal article" date="2010" name="Science">
        <title>Plasticity of animal genome architecture unmasked by rapid evolution of a pelagic tunicate.</title>
        <authorList>
            <person name="Denoeud F."/>
            <person name="Henriet S."/>
            <person name="Mungpakdee S."/>
            <person name="Aury J.M."/>
            <person name="Da Silva C."/>
            <person name="Brinkmann H."/>
            <person name="Mikhaleva J."/>
            <person name="Olsen L.C."/>
            <person name="Jubin C."/>
            <person name="Canestro C."/>
            <person name="Bouquet J.M."/>
            <person name="Danks G."/>
            <person name="Poulain J."/>
            <person name="Campsteijn C."/>
            <person name="Adamski M."/>
            <person name="Cross I."/>
            <person name="Yadetie F."/>
            <person name="Muffato M."/>
            <person name="Louis A."/>
            <person name="Butcher S."/>
            <person name="Tsagkogeorga G."/>
            <person name="Konrad A."/>
            <person name="Singh S."/>
            <person name="Jensen M.F."/>
            <person name="Cong E.H."/>
            <person name="Eikeseth-Otteraa H."/>
            <person name="Noel B."/>
            <person name="Anthouard V."/>
            <person name="Porcel B.M."/>
            <person name="Kachouri-Lafond R."/>
            <person name="Nishino A."/>
            <person name="Ugolini M."/>
            <person name="Chourrout P."/>
            <person name="Nishida H."/>
            <person name="Aasland R."/>
            <person name="Huzurbazar S."/>
            <person name="Westhof E."/>
            <person name="Delsuc F."/>
            <person name="Lehrach H."/>
            <person name="Reinhardt R."/>
            <person name="Weissenbach J."/>
            <person name="Roy S.W."/>
            <person name="Artiguenave F."/>
            <person name="Postlethwait J.H."/>
            <person name="Manak J.R."/>
            <person name="Thompson E.M."/>
            <person name="Jaillon O."/>
            <person name="Du Pasquier L."/>
            <person name="Boudinot P."/>
            <person name="Liberles D.A."/>
            <person name="Volff J.N."/>
            <person name="Philippe H."/>
            <person name="Lenhard B."/>
            <person name="Roest Crollius H."/>
            <person name="Wincker P."/>
            <person name="Chourrout D."/>
        </authorList>
    </citation>
    <scope>NUCLEOTIDE SEQUENCE [LARGE SCALE GENOMIC DNA]</scope>
</reference>
<evidence type="ECO:0008006" key="15">
    <source>
        <dbReference type="Google" id="ProtNLM"/>
    </source>
</evidence>
<keyword evidence="4" id="KW-0479">Metal-binding</keyword>
<dbReference type="GO" id="GO:0046872">
    <property type="term" value="F:metal ion binding"/>
    <property type="evidence" value="ECO:0007669"/>
    <property type="project" value="UniProtKB-KW"/>
</dbReference>
<feature type="domain" description="C2" evidence="11">
    <location>
        <begin position="178"/>
        <end position="307"/>
    </location>
</feature>
<keyword evidence="9" id="KW-0446">Lipid-binding</keyword>
<evidence type="ECO:0000256" key="6">
    <source>
        <dbReference type="ARBA" id="ARBA00022837"/>
    </source>
</evidence>
<dbReference type="GO" id="GO:0016020">
    <property type="term" value="C:membrane"/>
    <property type="evidence" value="ECO:0007669"/>
    <property type="project" value="UniProtKB-SubCell"/>
</dbReference>
<dbReference type="PANTHER" id="PTHR45761">
    <property type="entry name" value="EXTENDED SYNAPTOTAGMIN-LIKE PROTEIN 2, ISOFORM C"/>
    <property type="match status" value="1"/>
</dbReference>
<keyword evidence="5" id="KW-0677">Repeat</keyword>
<evidence type="ECO:0000313" key="13">
    <source>
        <dbReference type="EMBL" id="CBY20840.1"/>
    </source>
</evidence>
<evidence type="ECO:0000256" key="3">
    <source>
        <dbReference type="ARBA" id="ARBA00022692"/>
    </source>
</evidence>
<dbReference type="InterPro" id="IPR000008">
    <property type="entry name" value="C2_dom"/>
</dbReference>
<dbReference type="InterPro" id="IPR039010">
    <property type="entry name" value="Synaptotagmin_SMP"/>
</dbReference>
<dbReference type="OrthoDB" id="1029639at2759"/>
<evidence type="ECO:0000256" key="9">
    <source>
        <dbReference type="ARBA" id="ARBA00023121"/>
    </source>
</evidence>
<dbReference type="PROSITE" id="PS51847">
    <property type="entry name" value="SMP"/>
    <property type="match status" value="1"/>
</dbReference>
<keyword evidence="6" id="KW-0106">Calcium</keyword>
<dbReference type="Proteomes" id="UP000001307">
    <property type="component" value="Unassembled WGS sequence"/>
</dbReference>
<dbReference type="GO" id="GO:0008289">
    <property type="term" value="F:lipid binding"/>
    <property type="evidence" value="ECO:0007669"/>
    <property type="project" value="UniProtKB-KW"/>
</dbReference>
<keyword evidence="3" id="KW-0812">Transmembrane</keyword>
<dbReference type="GO" id="GO:0006869">
    <property type="term" value="P:lipid transport"/>
    <property type="evidence" value="ECO:0007669"/>
    <property type="project" value="UniProtKB-KW"/>
</dbReference>
<accession>E4WQ47</accession>
<dbReference type="GO" id="GO:0005737">
    <property type="term" value="C:cytoplasm"/>
    <property type="evidence" value="ECO:0007669"/>
    <property type="project" value="UniProtKB-ARBA"/>
</dbReference>
<dbReference type="Pfam" id="PF17047">
    <property type="entry name" value="SMP_LBD"/>
    <property type="match status" value="1"/>
</dbReference>
<evidence type="ECO:0000313" key="14">
    <source>
        <dbReference type="Proteomes" id="UP000001307"/>
    </source>
</evidence>
<feature type="domain" description="SMP-LTD" evidence="12">
    <location>
        <begin position="1"/>
        <end position="184"/>
    </location>
</feature>
<dbReference type="PROSITE" id="PS50004">
    <property type="entry name" value="C2"/>
    <property type="match status" value="1"/>
</dbReference>
<keyword evidence="8" id="KW-0445">Lipid transport</keyword>
<dbReference type="EMBL" id="FN653015">
    <property type="protein sequence ID" value="CBY20840.1"/>
    <property type="molecule type" value="Genomic_DNA"/>
</dbReference>
<organism evidence="13">
    <name type="scientific">Oikopleura dioica</name>
    <name type="common">Tunicate</name>
    <dbReference type="NCBI Taxonomy" id="34765"/>
    <lineage>
        <taxon>Eukaryota</taxon>
        <taxon>Metazoa</taxon>
        <taxon>Chordata</taxon>
        <taxon>Tunicata</taxon>
        <taxon>Appendicularia</taxon>
        <taxon>Copelata</taxon>
        <taxon>Oikopleuridae</taxon>
        <taxon>Oikopleura</taxon>
    </lineage>
</organism>
<name>E4WQ47_OIKDI</name>
<evidence type="ECO:0000256" key="2">
    <source>
        <dbReference type="ARBA" id="ARBA00022448"/>
    </source>
</evidence>
<keyword evidence="14" id="KW-1185">Reference proteome</keyword>
<dbReference type="InterPro" id="IPR035892">
    <property type="entry name" value="C2_domain_sf"/>
</dbReference>
<gene>
    <name evidence="13" type="ORF">GSOID_T00000846001</name>
</gene>
<evidence type="ECO:0000256" key="4">
    <source>
        <dbReference type="ARBA" id="ARBA00022723"/>
    </source>
</evidence>
<dbReference type="CDD" id="cd21670">
    <property type="entry name" value="SMP_ESyt"/>
    <property type="match status" value="1"/>
</dbReference>
<dbReference type="InParanoid" id="E4WQ47"/>
<dbReference type="SUPFAM" id="SSF49562">
    <property type="entry name" value="C2 domain (Calcium/lipid-binding domain, CaLB)"/>
    <property type="match status" value="1"/>
</dbReference>
<evidence type="ECO:0000256" key="1">
    <source>
        <dbReference type="ARBA" id="ARBA00004370"/>
    </source>
</evidence>
<comment type="subcellular location">
    <subcellularLocation>
        <location evidence="1">Membrane</location>
    </subcellularLocation>
</comment>
<keyword evidence="7" id="KW-1133">Transmembrane helix</keyword>
<evidence type="ECO:0000256" key="5">
    <source>
        <dbReference type="ARBA" id="ARBA00022737"/>
    </source>
</evidence>
<evidence type="ECO:0000256" key="10">
    <source>
        <dbReference type="ARBA" id="ARBA00023136"/>
    </source>
</evidence>
<proteinExistence type="predicted"/>
<protein>
    <recommendedName>
        <fullName evidence="15">C2 domain-containing protein</fullName>
    </recommendedName>
</protein>
<evidence type="ECO:0000256" key="7">
    <source>
        <dbReference type="ARBA" id="ARBA00022989"/>
    </source>
</evidence>
<keyword evidence="10" id="KW-0472">Membrane</keyword>